<keyword evidence="7 10" id="KW-0472">Membrane</keyword>
<keyword evidence="9 10" id="KW-0998">Cell outer membrane</keyword>
<feature type="domain" description="TonB-dependent receptor-like beta-barrel" evidence="12">
    <location>
        <begin position="303"/>
        <end position="758"/>
    </location>
</feature>
<dbReference type="InterPro" id="IPR008969">
    <property type="entry name" value="CarboxyPept-like_regulatory"/>
</dbReference>
<accession>A0ABV2T424</accession>
<dbReference type="Gene3D" id="2.40.170.20">
    <property type="entry name" value="TonB-dependent receptor, beta-barrel domain"/>
    <property type="match status" value="1"/>
</dbReference>
<keyword evidence="15" id="KW-1185">Reference proteome</keyword>
<proteinExistence type="inferred from homology"/>
<evidence type="ECO:0000256" key="7">
    <source>
        <dbReference type="ARBA" id="ARBA00023136"/>
    </source>
</evidence>
<keyword evidence="5" id="KW-0732">Signal</keyword>
<comment type="similarity">
    <text evidence="10 11">Belongs to the TonB-dependent receptor family.</text>
</comment>
<keyword evidence="2 10" id="KW-0813">Transport</keyword>
<dbReference type="InterPro" id="IPR036942">
    <property type="entry name" value="Beta-barrel_TonB_sf"/>
</dbReference>
<protein>
    <submittedName>
        <fullName evidence="14">TonB-dependent receptor</fullName>
    </submittedName>
</protein>
<gene>
    <name evidence="14" type="ORF">ABR189_08340</name>
</gene>
<evidence type="ECO:0000256" key="11">
    <source>
        <dbReference type="RuleBase" id="RU003357"/>
    </source>
</evidence>
<dbReference type="PANTHER" id="PTHR30069">
    <property type="entry name" value="TONB-DEPENDENT OUTER MEMBRANE RECEPTOR"/>
    <property type="match status" value="1"/>
</dbReference>
<evidence type="ECO:0000256" key="3">
    <source>
        <dbReference type="ARBA" id="ARBA00022452"/>
    </source>
</evidence>
<name>A0ABV2T424_9BACT</name>
<dbReference type="SUPFAM" id="SSF49464">
    <property type="entry name" value="Carboxypeptidase regulatory domain-like"/>
    <property type="match status" value="1"/>
</dbReference>
<feature type="domain" description="TonB-dependent receptor plug" evidence="13">
    <location>
        <begin position="147"/>
        <end position="237"/>
    </location>
</feature>
<keyword evidence="8 14" id="KW-0675">Receptor</keyword>
<keyword evidence="4 10" id="KW-0812">Transmembrane</keyword>
<dbReference type="PROSITE" id="PS52016">
    <property type="entry name" value="TONB_DEPENDENT_REC_3"/>
    <property type="match status" value="1"/>
</dbReference>
<dbReference type="Gene3D" id="2.170.130.10">
    <property type="entry name" value="TonB-dependent receptor, plug domain"/>
    <property type="match status" value="1"/>
</dbReference>
<evidence type="ECO:0000259" key="13">
    <source>
        <dbReference type="Pfam" id="PF07715"/>
    </source>
</evidence>
<dbReference type="Proteomes" id="UP001549749">
    <property type="component" value="Unassembled WGS sequence"/>
</dbReference>
<evidence type="ECO:0000256" key="8">
    <source>
        <dbReference type="ARBA" id="ARBA00023170"/>
    </source>
</evidence>
<dbReference type="Pfam" id="PF07715">
    <property type="entry name" value="Plug"/>
    <property type="match status" value="1"/>
</dbReference>
<organism evidence="14 15">
    <name type="scientific">Chitinophaga defluvii</name>
    <dbReference type="NCBI Taxonomy" id="3163343"/>
    <lineage>
        <taxon>Bacteria</taxon>
        <taxon>Pseudomonadati</taxon>
        <taxon>Bacteroidota</taxon>
        <taxon>Chitinophagia</taxon>
        <taxon>Chitinophagales</taxon>
        <taxon>Chitinophagaceae</taxon>
        <taxon>Chitinophaga</taxon>
    </lineage>
</organism>
<evidence type="ECO:0000256" key="1">
    <source>
        <dbReference type="ARBA" id="ARBA00004571"/>
    </source>
</evidence>
<evidence type="ECO:0000256" key="6">
    <source>
        <dbReference type="ARBA" id="ARBA00023077"/>
    </source>
</evidence>
<comment type="subcellular location">
    <subcellularLocation>
        <location evidence="1 10">Cell outer membrane</location>
        <topology evidence="1 10">Multi-pass membrane protein</topology>
    </subcellularLocation>
</comment>
<evidence type="ECO:0000256" key="5">
    <source>
        <dbReference type="ARBA" id="ARBA00022729"/>
    </source>
</evidence>
<dbReference type="RefSeq" id="WP_354660013.1">
    <property type="nucleotide sequence ID" value="NZ_JBEXAC010000001.1"/>
</dbReference>
<sequence>MTLQEFHLYLAYRHRKTVWFIVILMLLCCGHVLPASAQQQFTISGYVRDSTNGESLIGATVYVKGTGNGLQTNTYGFYAISLPAGDYTLVFSFLGYAEKKIQLQLNSNVPQNMELAPRLYQAKEVVITDKRKDEHVKSTDMGRIEMTTIQVKKLPAMMGEVDVLKALQLLPGVQAAGEGNAGFYVRGGGSDQNLILLDEAPVYNTGHLFGFFSVFNADAIKNVTLIKGGMPANYGGRLSSVVDVTMKEGNNKTFQGEGGIGIIASRLSFEGPIKKDKASFIVSARRTYIDVLTKPFVSKSSSFGGSGYYFYDLNMKVNYTFSDKDRVYLSAYLGKDVFTYRNAERSFESHIPWGNSTATLRWNHVYNNRLFSNVSLIYNDYKFAFSATQNSFNMRLSSGIRDLNAKMDFDYFASFKHHLKFGFNYINHTFIPSSVSGRQGASSFNPENVFRKYAHEGAVYLADDWELSPRFKLNAGIRYSGFMQVGPYTHYQVDANGTKTDSTQYGRGQPVRSYGGLEPRVALRYSWNEEHAIKASVTRNNQFIHLVTNAGTTLPTDIWAPSTFKVKPQLSWQYAAGYFRNLKNNTYEASLEIYFKDMRNQIEFRQGYTPTLKDPEEDFVFGKGWAYGAELLINKKKGAFTGWLGYTLAWTWRQFPDLNAGQRYPAKYDRRHDLVLVGTYDLNKKWSFSGIFIFGSGNTTTLPEKFYFMEGTLVQEYGSVNGYRMAPYHRLDLSAIYTPTPRRPHQRIKGSWAFSIYNAYSRKNPYFIYFNQTGSAQDGTLEVSAKQVSLFPILPSVTWNFKF</sequence>
<dbReference type="InterPro" id="IPR000531">
    <property type="entry name" value="Beta-barrel_TonB"/>
</dbReference>
<evidence type="ECO:0000256" key="9">
    <source>
        <dbReference type="ARBA" id="ARBA00023237"/>
    </source>
</evidence>
<dbReference type="Pfam" id="PF00593">
    <property type="entry name" value="TonB_dep_Rec_b-barrel"/>
    <property type="match status" value="1"/>
</dbReference>
<dbReference type="SUPFAM" id="SSF56935">
    <property type="entry name" value="Porins"/>
    <property type="match status" value="1"/>
</dbReference>
<comment type="caution">
    <text evidence="14">The sequence shown here is derived from an EMBL/GenBank/DDBJ whole genome shotgun (WGS) entry which is preliminary data.</text>
</comment>
<keyword evidence="6 11" id="KW-0798">TonB box</keyword>
<dbReference type="InterPro" id="IPR012910">
    <property type="entry name" value="Plug_dom"/>
</dbReference>
<dbReference type="Pfam" id="PF13715">
    <property type="entry name" value="CarbopepD_reg_2"/>
    <property type="match status" value="1"/>
</dbReference>
<dbReference type="InterPro" id="IPR039426">
    <property type="entry name" value="TonB-dep_rcpt-like"/>
</dbReference>
<evidence type="ECO:0000256" key="10">
    <source>
        <dbReference type="PROSITE-ProRule" id="PRU01360"/>
    </source>
</evidence>
<evidence type="ECO:0000313" key="14">
    <source>
        <dbReference type="EMBL" id="MET6997375.1"/>
    </source>
</evidence>
<evidence type="ECO:0000256" key="2">
    <source>
        <dbReference type="ARBA" id="ARBA00022448"/>
    </source>
</evidence>
<reference evidence="14 15" key="1">
    <citation type="submission" date="2024-06" db="EMBL/GenBank/DDBJ databases">
        <title>Chitinophaga defluvii sp. nov., isolated from municipal sewage.</title>
        <authorList>
            <person name="Zhang L."/>
        </authorList>
    </citation>
    <scope>NUCLEOTIDE SEQUENCE [LARGE SCALE GENOMIC DNA]</scope>
    <source>
        <strain evidence="14 15">H8</strain>
    </source>
</reference>
<evidence type="ECO:0000259" key="12">
    <source>
        <dbReference type="Pfam" id="PF00593"/>
    </source>
</evidence>
<evidence type="ECO:0000313" key="15">
    <source>
        <dbReference type="Proteomes" id="UP001549749"/>
    </source>
</evidence>
<keyword evidence="3 10" id="KW-1134">Transmembrane beta strand</keyword>
<dbReference type="Gene3D" id="2.60.40.1120">
    <property type="entry name" value="Carboxypeptidase-like, regulatory domain"/>
    <property type="match status" value="1"/>
</dbReference>
<evidence type="ECO:0000256" key="4">
    <source>
        <dbReference type="ARBA" id="ARBA00022692"/>
    </source>
</evidence>
<dbReference type="EMBL" id="JBEXAC010000001">
    <property type="protein sequence ID" value="MET6997375.1"/>
    <property type="molecule type" value="Genomic_DNA"/>
</dbReference>
<dbReference type="PANTHER" id="PTHR30069:SF29">
    <property type="entry name" value="HEMOGLOBIN AND HEMOGLOBIN-HAPTOGLOBIN-BINDING PROTEIN 1-RELATED"/>
    <property type="match status" value="1"/>
</dbReference>
<dbReference type="InterPro" id="IPR037066">
    <property type="entry name" value="Plug_dom_sf"/>
</dbReference>